<name>A0A4Q7MXS4_9BURK</name>
<reference evidence="2 3" key="1">
    <citation type="submission" date="2019-02" db="EMBL/GenBank/DDBJ databases">
        <title>Genomic Encyclopedia of Type Strains, Phase IV (KMG-IV): sequencing the most valuable type-strain genomes for metagenomic binning, comparative biology and taxonomic classification.</title>
        <authorList>
            <person name="Goeker M."/>
        </authorList>
    </citation>
    <scope>NUCLEOTIDE SEQUENCE [LARGE SCALE GENOMIC DNA]</scope>
    <source>
        <strain evidence="2 3">DSM 16618</strain>
    </source>
</reference>
<feature type="compositionally biased region" description="Polar residues" evidence="1">
    <location>
        <begin position="43"/>
        <end position="52"/>
    </location>
</feature>
<feature type="compositionally biased region" description="Basic and acidic residues" evidence="1">
    <location>
        <begin position="29"/>
        <end position="39"/>
    </location>
</feature>
<feature type="region of interest" description="Disordered" evidence="1">
    <location>
        <begin position="29"/>
        <end position="52"/>
    </location>
</feature>
<dbReference type="RefSeq" id="WP_165389952.1">
    <property type="nucleotide sequence ID" value="NZ_CBCSEB010000002.1"/>
</dbReference>
<evidence type="ECO:0000313" key="3">
    <source>
        <dbReference type="Proteomes" id="UP000292039"/>
    </source>
</evidence>
<accession>A0A4Q7MXS4</accession>
<evidence type="ECO:0000313" key="2">
    <source>
        <dbReference type="EMBL" id="RZS73891.1"/>
    </source>
</evidence>
<comment type="caution">
    <text evidence="2">The sequence shown here is derived from an EMBL/GenBank/DDBJ whole genome shotgun (WGS) entry which is preliminary data.</text>
</comment>
<protein>
    <submittedName>
        <fullName evidence="2">Uncharacterized protein</fullName>
    </submittedName>
</protein>
<sequence>MTRTSNQLMGYARIRTRRAQELYDLDTKAELQEPVREQGKSGVPQSSSANRA</sequence>
<dbReference type="EMBL" id="SGWZ01000001">
    <property type="protein sequence ID" value="RZS73891.1"/>
    <property type="molecule type" value="Genomic_DNA"/>
</dbReference>
<gene>
    <name evidence="2" type="ORF">EV679_1097</name>
</gene>
<dbReference type="AlphaFoldDB" id="A0A4Q7MXS4"/>
<proteinExistence type="predicted"/>
<organism evidence="2 3">
    <name type="scientific">Kerstersia gyiorum</name>
    <dbReference type="NCBI Taxonomy" id="206506"/>
    <lineage>
        <taxon>Bacteria</taxon>
        <taxon>Pseudomonadati</taxon>
        <taxon>Pseudomonadota</taxon>
        <taxon>Betaproteobacteria</taxon>
        <taxon>Burkholderiales</taxon>
        <taxon>Alcaligenaceae</taxon>
        <taxon>Kerstersia</taxon>
    </lineage>
</organism>
<dbReference type="Proteomes" id="UP000292039">
    <property type="component" value="Unassembled WGS sequence"/>
</dbReference>
<evidence type="ECO:0000256" key="1">
    <source>
        <dbReference type="SAM" id="MobiDB-lite"/>
    </source>
</evidence>